<dbReference type="Pfam" id="PF13561">
    <property type="entry name" value="adh_short_C2"/>
    <property type="match status" value="1"/>
</dbReference>
<dbReference type="SUPFAM" id="SSF51735">
    <property type="entry name" value="NAD(P)-binding Rossmann-fold domains"/>
    <property type="match status" value="1"/>
</dbReference>
<protein>
    <submittedName>
        <fullName evidence="4">NAD(P)-dependent dehydrogenase, short-chain alcohol dehydrogenase family</fullName>
    </submittedName>
</protein>
<feature type="domain" description="Ketoreductase" evidence="3">
    <location>
        <begin position="11"/>
        <end position="190"/>
    </location>
</feature>
<dbReference type="PRINTS" id="PR00080">
    <property type="entry name" value="SDRFAMILY"/>
</dbReference>
<sequence length="257" mass="26640">MAGVGRVLEGRVAIVTGAARGVGAGIARAFAKEGAHVAVVDLDTEGAERVVTELSSYGAAASYACDIRDSAQVDACVAAVVERFGSVDVLVNNAIDATSGRFEDTTDDELDRVLDTGPKATLYFMRACFPHLRDSAGGGRVINLRSGSEPQGMAGFGAYVASKAAVGGLTRVAAREWGRHGITVNNLAPFVLSDGARSYFDERPEELEKIVLKSLSVPRLGDAESDVGRAAVYLAGPDSSYVTGVTLSVDGGGSFFS</sequence>
<dbReference type="Gene3D" id="3.40.50.720">
    <property type="entry name" value="NAD(P)-binding Rossmann-like Domain"/>
    <property type="match status" value="1"/>
</dbReference>
<dbReference type="AlphaFoldDB" id="A0A1G7ANV2"/>
<dbReference type="CDD" id="cd05233">
    <property type="entry name" value="SDR_c"/>
    <property type="match status" value="1"/>
</dbReference>
<keyword evidence="2" id="KW-0560">Oxidoreductase</keyword>
<evidence type="ECO:0000256" key="1">
    <source>
        <dbReference type="ARBA" id="ARBA00006484"/>
    </source>
</evidence>
<dbReference type="SMART" id="SM00822">
    <property type="entry name" value="PKS_KR"/>
    <property type="match status" value="1"/>
</dbReference>
<dbReference type="InterPro" id="IPR036291">
    <property type="entry name" value="NAD(P)-bd_dom_sf"/>
</dbReference>
<evidence type="ECO:0000313" key="4">
    <source>
        <dbReference type="EMBL" id="SDE16462.1"/>
    </source>
</evidence>
<dbReference type="OrthoDB" id="4380821at2"/>
<evidence type="ECO:0000256" key="2">
    <source>
        <dbReference type="ARBA" id="ARBA00023002"/>
    </source>
</evidence>
<dbReference type="PRINTS" id="PR00081">
    <property type="entry name" value="GDHRDH"/>
</dbReference>
<dbReference type="RefSeq" id="WP_090860650.1">
    <property type="nucleotide sequence ID" value="NZ_FMZM01000016.1"/>
</dbReference>
<evidence type="ECO:0000259" key="3">
    <source>
        <dbReference type="SMART" id="SM00822"/>
    </source>
</evidence>
<dbReference type="FunFam" id="3.40.50.720:FF:000084">
    <property type="entry name" value="Short-chain dehydrogenase reductase"/>
    <property type="match status" value="1"/>
</dbReference>
<comment type="similarity">
    <text evidence="1">Belongs to the short-chain dehydrogenases/reductases (SDR) family.</text>
</comment>
<dbReference type="InterPro" id="IPR020904">
    <property type="entry name" value="Sc_DH/Rdtase_CS"/>
</dbReference>
<dbReference type="EMBL" id="FMZM01000016">
    <property type="protein sequence ID" value="SDE16462.1"/>
    <property type="molecule type" value="Genomic_DNA"/>
</dbReference>
<dbReference type="Proteomes" id="UP000199034">
    <property type="component" value="Unassembled WGS sequence"/>
</dbReference>
<dbReference type="STRING" id="1045774.SAMN05421872_11613"/>
<proteinExistence type="inferred from homology"/>
<keyword evidence="5" id="KW-1185">Reference proteome</keyword>
<dbReference type="PANTHER" id="PTHR43639">
    <property type="entry name" value="OXIDOREDUCTASE, SHORT-CHAIN DEHYDROGENASE/REDUCTASE FAMILY (AFU_ORTHOLOGUE AFUA_5G02870)"/>
    <property type="match status" value="1"/>
</dbReference>
<dbReference type="InterPro" id="IPR002347">
    <property type="entry name" value="SDR_fam"/>
</dbReference>
<reference evidence="4 5" key="1">
    <citation type="submission" date="2016-10" db="EMBL/GenBank/DDBJ databases">
        <authorList>
            <person name="de Groot N.N."/>
        </authorList>
    </citation>
    <scope>NUCLEOTIDE SEQUENCE [LARGE SCALE GENOMIC DNA]</scope>
    <source>
        <strain evidence="4 5">CGMCC 4.6858</strain>
    </source>
</reference>
<dbReference type="PANTHER" id="PTHR43639:SF1">
    <property type="entry name" value="SHORT-CHAIN DEHYDROGENASE_REDUCTASE FAMILY PROTEIN"/>
    <property type="match status" value="1"/>
</dbReference>
<evidence type="ECO:0000313" key="5">
    <source>
        <dbReference type="Proteomes" id="UP000199034"/>
    </source>
</evidence>
<gene>
    <name evidence="4" type="ORF">SAMN05421872_11613</name>
</gene>
<dbReference type="InterPro" id="IPR057326">
    <property type="entry name" value="KR_dom"/>
</dbReference>
<dbReference type="GO" id="GO:0016491">
    <property type="term" value="F:oxidoreductase activity"/>
    <property type="evidence" value="ECO:0007669"/>
    <property type="project" value="UniProtKB-KW"/>
</dbReference>
<organism evidence="4 5">
    <name type="scientific">Nocardioides lianchengensis</name>
    <dbReference type="NCBI Taxonomy" id="1045774"/>
    <lineage>
        <taxon>Bacteria</taxon>
        <taxon>Bacillati</taxon>
        <taxon>Actinomycetota</taxon>
        <taxon>Actinomycetes</taxon>
        <taxon>Propionibacteriales</taxon>
        <taxon>Nocardioidaceae</taxon>
        <taxon>Nocardioides</taxon>
    </lineage>
</organism>
<name>A0A1G7ANV2_9ACTN</name>
<accession>A0A1G7ANV2</accession>
<dbReference type="PROSITE" id="PS00061">
    <property type="entry name" value="ADH_SHORT"/>
    <property type="match status" value="1"/>
</dbReference>